<organism evidence="2">
    <name type="scientific">Sesamum radiatum</name>
    <name type="common">Black benniseed</name>
    <dbReference type="NCBI Taxonomy" id="300843"/>
    <lineage>
        <taxon>Eukaryota</taxon>
        <taxon>Viridiplantae</taxon>
        <taxon>Streptophyta</taxon>
        <taxon>Embryophyta</taxon>
        <taxon>Tracheophyta</taxon>
        <taxon>Spermatophyta</taxon>
        <taxon>Magnoliopsida</taxon>
        <taxon>eudicotyledons</taxon>
        <taxon>Gunneridae</taxon>
        <taxon>Pentapetalae</taxon>
        <taxon>asterids</taxon>
        <taxon>lamiids</taxon>
        <taxon>Lamiales</taxon>
        <taxon>Pedaliaceae</taxon>
        <taxon>Sesamum</taxon>
    </lineage>
</organism>
<dbReference type="AlphaFoldDB" id="A0AAW2PMX0"/>
<comment type="caution">
    <text evidence="2">The sequence shown here is derived from an EMBL/GenBank/DDBJ whole genome shotgun (WGS) entry which is preliminary data.</text>
</comment>
<proteinExistence type="predicted"/>
<gene>
    <name evidence="2" type="ORF">Sradi_4020000</name>
</gene>
<evidence type="ECO:0000259" key="1">
    <source>
        <dbReference type="Pfam" id="PF13963"/>
    </source>
</evidence>
<dbReference type="EMBL" id="JACGWJ010000017">
    <property type="protein sequence ID" value="KAL0355731.1"/>
    <property type="molecule type" value="Genomic_DNA"/>
</dbReference>
<evidence type="ECO:0000313" key="2">
    <source>
        <dbReference type="EMBL" id="KAL0355731.1"/>
    </source>
</evidence>
<reference evidence="2" key="1">
    <citation type="submission" date="2020-06" db="EMBL/GenBank/DDBJ databases">
        <authorList>
            <person name="Li T."/>
            <person name="Hu X."/>
            <person name="Zhang T."/>
            <person name="Song X."/>
            <person name="Zhang H."/>
            <person name="Dai N."/>
            <person name="Sheng W."/>
            <person name="Hou X."/>
            <person name="Wei L."/>
        </authorList>
    </citation>
    <scope>NUCLEOTIDE SEQUENCE</scope>
    <source>
        <strain evidence="2">G02</strain>
        <tissue evidence="2">Leaf</tissue>
    </source>
</reference>
<protein>
    <recommendedName>
        <fullName evidence="1">Transposase-associated domain-containing protein</fullName>
    </recommendedName>
</protein>
<dbReference type="InterPro" id="IPR029480">
    <property type="entry name" value="Transpos_assoc"/>
</dbReference>
<reference evidence="2" key="2">
    <citation type="journal article" date="2024" name="Plant">
        <title>Genomic evolution and insights into agronomic trait innovations of Sesamum species.</title>
        <authorList>
            <person name="Miao H."/>
            <person name="Wang L."/>
            <person name="Qu L."/>
            <person name="Liu H."/>
            <person name="Sun Y."/>
            <person name="Le M."/>
            <person name="Wang Q."/>
            <person name="Wei S."/>
            <person name="Zheng Y."/>
            <person name="Lin W."/>
            <person name="Duan Y."/>
            <person name="Cao H."/>
            <person name="Xiong S."/>
            <person name="Wang X."/>
            <person name="Wei L."/>
            <person name="Li C."/>
            <person name="Ma Q."/>
            <person name="Ju M."/>
            <person name="Zhao R."/>
            <person name="Li G."/>
            <person name="Mu C."/>
            <person name="Tian Q."/>
            <person name="Mei H."/>
            <person name="Zhang T."/>
            <person name="Gao T."/>
            <person name="Zhang H."/>
        </authorList>
    </citation>
    <scope>NUCLEOTIDE SEQUENCE</scope>
    <source>
        <strain evidence="2">G02</strain>
    </source>
</reference>
<sequence>MLTQLMRWMYEKNLPNRATLILEFQDGVTAFIEWAKSQHAYMDDEKIRCPCRKFKNEVFKILDEVNFDLYMKDFMSEYCNWTSHGEERLQEYFDAVTAPHLHDEQTPPPSAEEGTSTHWCDAAEMNWRRG</sequence>
<accession>A0AAW2PMX0</accession>
<feature type="domain" description="Transposase-associated" evidence="1">
    <location>
        <begin position="7"/>
        <end position="86"/>
    </location>
</feature>
<name>A0AAW2PMX0_SESRA</name>
<dbReference type="Pfam" id="PF13963">
    <property type="entry name" value="Transpos_assoc"/>
    <property type="match status" value="1"/>
</dbReference>